<dbReference type="PROSITE" id="PS51257">
    <property type="entry name" value="PROKAR_LIPOPROTEIN"/>
    <property type="match status" value="1"/>
</dbReference>
<evidence type="ECO:0000313" key="5">
    <source>
        <dbReference type="EMBL" id="EPD31388.1"/>
    </source>
</evidence>
<dbReference type="InterPro" id="IPR013783">
    <property type="entry name" value="Ig-like_fold"/>
</dbReference>
<feature type="domain" description="VWFA" evidence="4">
    <location>
        <begin position="463"/>
        <end position="687"/>
    </location>
</feature>
<evidence type="ECO:0000256" key="3">
    <source>
        <dbReference type="SAM" id="SignalP"/>
    </source>
</evidence>
<keyword evidence="2" id="KW-0812">Transmembrane</keyword>
<keyword evidence="2" id="KW-0472">Membrane</keyword>
<reference evidence="5 6" key="1">
    <citation type="submission" date="2013-05" db="EMBL/GenBank/DDBJ databases">
        <title>The Genome Sequence of Actinomyces europaeus ACS-120-V-COL10B.</title>
        <authorList>
            <consortium name="The Broad Institute Genomics Platform"/>
            <person name="Earl A."/>
            <person name="Ward D."/>
            <person name="Feldgarden M."/>
            <person name="Gevers D."/>
            <person name="Saerens B."/>
            <person name="Vaneechoutte M."/>
            <person name="Walker B."/>
            <person name="Young S."/>
            <person name="Zeng Q."/>
            <person name="Gargeya S."/>
            <person name="Fitzgerald M."/>
            <person name="Haas B."/>
            <person name="Abouelleil A."/>
            <person name="Allen A.W."/>
            <person name="Alvarado L."/>
            <person name="Arachchi H.M."/>
            <person name="Berlin A.M."/>
            <person name="Chapman S.B."/>
            <person name="Gainer-Dewar J."/>
            <person name="Goldberg J."/>
            <person name="Griggs A."/>
            <person name="Gujja S."/>
            <person name="Hansen M."/>
            <person name="Howarth C."/>
            <person name="Imamovic A."/>
            <person name="Ireland A."/>
            <person name="Larimer J."/>
            <person name="McCowan C."/>
            <person name="Murphy C."/>
            <person name="Pearson M."/>
            <person name="Poon T.W."/>
            <person name="Priest M."/>
            <person name="Roberts A."/>
            <person name="Saif S."/>
            <person name="Shea T."/>
            <person name="Sisk P."/>
            <person name="Sykes S."/>
            <person name="Wortman J."/>
            <person name="Nusbaum C."/>
            <person name="Birren B."/>
        </authorList>
    </citation>
    <scope>NUCLEOTIDE SEQUENCE [LARGE SCALE GENOMIC DNA]</scope>
    <source>
        <strain evidence="5 6">ACS-120-V-Col10b</strain>
    </source>
</reference>
<feature type="chain" id="PRO_5040860558" description="VWFA domain-containing protein" evidence="3">
    <location>
        <begin position="38"/>
        <end position="1013"/>
    </location>
</feature>
<dbReference type="GO" id="GO:0005975">
    <property type="term" value="P:carbohydrate metabolic process"/>
    <property type="evidence" value="ECO:0007669"/>
    <property type="project" value="UniProtKB-ARBA"/>
</dbReference>
<comment type="caution">
    <text evidence="5">The sequence shown here is derived from an EMBL/GenBank/DDBJ whole genome shotgun (WGS) entry which is preliminary data.</text>
</comment>
<dbReference type="SUPFAM" id="SSF53300">
    <property type="entry name" value="vWA-like"/>
    <property type="match status" value="1"/>
</dbReference>
<keyword evidence="6" id="KW-1185">Reference proteome</keyword>
<dbReference type="InterPro" id="IPR041033">
    <property type="entry name" value="SpaA_PFL_dom_1"/>
</dbReference>
<dbReference type="Gene3D" id="3.40.50.410">
    <property type="entry name" value="von Willebrand factor, type A domain"/>
    <property type="match status" value="1"/>
</dbReference>
<dbReference type="Pfam" id="PF17802">
    <property type="entry name" value="SpaA"/>
    <property type="match status" value="1"/>
</dbReference>
<organism evidence="5 6">
    <name type="scientific">Gleimia europaea ACS-120-V-Col10b</name>
    <dbReference type="NCBI Taxonomy" id="883069"/>
    <lineage>
        <taxon>Bacteria</taxon>
        <taxon>Bacillati</taxon>
        <taxon>Actinomycetota</taxon>
        <taxon>Actinomycetes</taxon>
        <taxon>Actinomycetales</taxon>
        <taxon>Actinomycetaceae</taxon>
        <taxon>Gleimia</taxon>
    </lineage>
</organism>
<evidence type="ECO:0000313" key="6">
    <source>
        <dbReference type="Proteomes" id="UP000014387"/>
    </source>
</evidence>
<feature type="signal peptide" evidence="3">
    <location>
        <begin position="1"/>
        <end position="37"/>
    </location>
</feature>
<dbReference type="AlphaFoldDB" id="A0A9W5RF60"/>
<dbReference type="Proteomes" id="UP000014387">
    <property type="component" value="Unassembled WGS sequence"/>
</dbReference>
<keyword evidence="3" id="KW-0732">Signal</keyword>
<accession>A0A9W5RF60</accession>
<feature type="region of interest" description="Disordered" evidence="1">
    <location>
        <begin position="301"/>
        <end position="320"/>
    </location>
</feature>
<dbReference type="InterPro" id="IPR002035">
    <property type="entry name" value="VWF_A"/>
</dbReference>
<keyword evidence="2" id="KW-1133">Transmembrane helix</keyword>
<dbReference type="EMBL" id="AGWN01000001">
    <property type="protein sequence ID" value="EPD31388.1"/>
    <property type="molecule type" value="Genomic_DNA"/>
</dbReference>
<feature type="compositionally biased region" description="Acidic residues" evidence="1">
    <location>
        <begin position="82"/>
        <end position="92"/>
    </location>
</feature>
<dbReference type="RefSeq" id="WP_016444499.1">
    <property type="nucleotide sequence ID" value="NZ_KE150266.1"/>
</dbReference>
<dbReference type="OrthoDB" id="134475at2"/>
<gene>
    <name evidence="5" type="ORF">HMPREF9238_01159</name>
</gene>
<feature type="transmembrane region" description="Helical" evidence="2">
    <location>
        <begin position="987"/>
        <end position="1005"/>
    </location>
</feature>
<proteinExistence type="predicted"/>
<evidence type="ECO:0000256" key="2">
    <source>
        <dbReference type="SAM" id="Phobius"/>
    </source>
</evidence>
<dbReference type="Pfam" id="PF00092">
    <property type="entry name" value="VWA"/>
    <property type="match status" value="1"/>
</dbReference>
<evidence type="ECO:0000256" key="1">
    <source>
        <dbReference type="SAM" id="MobiDB-lite"/>
    </source>
</evidence>
<dbReference type="CDD" id="cd00198">
    <property type="entry name" value="vWFA"/>
    <property type="match status" value="1"/>
</dbReference>
<name>A0A9W5RF60_9ACTO</name>
<feature type="compositionally biased region" description="Low complexity" evidence="1">
    <location>
        <begin position="49"/>
        <end position="71"/>
    </location>
</feature>
<dbReference type="PROSITE" id="PS50234">
    <property type="entry name" value="VWFA"/>
    <property type="match status" value="1"/>
</dbReference>
<sequence>MAQNDRHSGVLRGKRALATLVATTMACTLGFTGIALADSEPDESASLPTVTESSSSEEAATETDASVVTDASEQPESTADVDSVDGEDELEIGESVTPEAVRGSDEGGRTQLVPANMRYLYNCASNGGWTFTVTKAGALPDDAKFISGIEIRLPLTNDHRMPDLSNGVMKADGRNLPFLVELKEEDGFQKVKFNFVNPLTADQFNEIKKFEVTADNNIGGVGLSLCKNKNARAEAIMNGAQVFFPSYSGIPDGVEPWDPGLITGGSAIVKVKVSDMHSPSGINPLPGTKLQLFKTDNPKVTRDPYVGTRPAHDKDWGTPGTPIDEKWAKCTVQPDGYCVFVVPAPEKKDKKTPGATYWVAPVEAPEGYGVFDEVRVGFSGGNGAGSWGGPWGSSYVMDYAYRTPQIYDGDVITSGSGGFMEFVRENQYTTLSIGEGVLYPRSSSGQIVMRRDNPPLPDKCGINVGLLLDTSGSMDYGSAGKTTKEQVSKFVEELRGTPIKLGFATFATEAASGIGNGKLQHVEPLEMNDAGVDNIKSKVSSVRFGGDTNWDDGLKVFGEYNIAHPDNAYDVILVVTDGNPTRSTVSRQGGPGNAGDFALLENTVLRANWVKTTGNGTRLIGVGVGEFTHGGVIDQPQDSTLSHRNMNAVFGPNGAPYPVPIKELEKKDWVTFDGTNDENLASILTGIAKAGCEASIVVEKETQEGNQEVQPGGAGWHFDASGLSEGFTFTDKPGASTLGAKTNKESQAQFRLKLDKPSLENGTITITEDLAKGEYADDGWDIAKRGEPLRNAVCVDKSKPNEPAVTVEDVDKYGFKVAGLSQTSRIHCKVLNRKADTTPSYIQVQKVDGEKPDKVLPGAEFALYPSSDTGELDYSKQIEPKDGKFEIQPGYYGMVETKAPTGYELLGAPFFFEVYDDGGKLKTRLVEKGADNKLKPVEDSGKSLAQLLDPETKQPTGAAVADKDGVFHVRVANYKTNTELPHTGGNGVVPLGLFAAVLIGLGLTGRKKATARV</sequence>
<evidence type="ECO:0000259" key="4">
    <source>
        <dbReference type="PROSITE" id="PS50234"/>
    </source>
</evidence>
<dbReference type="Gene3D" id="2.60.40.10">
    <property type="entry name" value="Immunoglobulins"/>
    <property type="match status" value="1"/>
</dbReference>
<protein>
    <recommendedName>
        <fullName evidence="4">VWFA domain-containing protein</fullName>
    </recommendedName>
</protein>
<dbReference type="SMART" id="SM00327">
    <property type="entry name" value="VWA"/>
    <property type="match status" value="1"/>
</dbReference>
<feature type="region of interest" description="Disordered" evidence="1">
    <location>
        <begin position="40"/>
        <end position="109"/>
    </location>
</feature>
<dbReference type="InterPro" id="IPR036465">
    <property type="entry name" value="vWFA_dom_sf"/>
</dbReference>